<feature type="domain" description="Zn(2)-C6 fungal-type" evidence="7">
    <location>
        <begin position="43"/>
        <end position="74"/>
    </location>
</feature>
<dbReference type="InterPro" id="IPR050815">
    <property type="entry name" value="TF_fung"/>
</dbReference>
<dbReference type="CDD" id="cd00067">
    <property type="entry name" value="GAL4"/>
    <property type="match status" value="1"/>
</dbReference>
<keyword evidence="2" id="KW-0479">Metal-binding</keyword>
<dbReference type="SUPFAM" id="SSF57701">
    <property type="entry name" value="Zn2/Cys6 DNA-binding domain"/>
    <property type="match status" value="1"/>
</dbReference>
<dbReference type="GO" id="GO:0000981">
    <property type="term" value="F:DNA-binding transcription factor activity, RNA polymerase II-specific"/>
    <property type="evidence" value="ECO:0007669"/>
    <property type="project" value="InterPro"/>
</dbReference>
<evidence type="ECO:0000256" key="3">
    <source>
        <dbReference type="ARBA" id="ARBA00023015"/>
    </source>
</evidence>
<dbReference type="OrthoDB" id="39175at2759"/>
<dbReference type="Proteomes" id="UP000193218">
    <property type="component" value="Unassembled WGS sequence"/>
</dbReference>
<keyword evidence="9" id="KW-1185">Reference proteome</keyword>
<evidence type="ECO:0000256" key="2">
    <source>
        <dbReference type="ARBA" id="ARBA00022723"/>
    </source>
</evidence>
<organism evidence="8 9">
    <name type="scientific">Kockovaella imperatae</name>
    <dbReference type="NCBI Taxonomy" id="4999"/>
    <lineage>
        <taxon>Eukaryota</taxon>
        <taxon>Fungi</taxon>
        <taxon>Dikarya</taxon>
        <taxon>Basidiomycota</taxon>
        <taxon>Agaricomycotina</taxon>
        <taxon>Tremellomycetes</taxon>
        <taxon>Tremellales</taxon>
        <taxon>Cuniculitremaceae</taxon>
        <taxon>Kockovaella</taxon>
    </lineage>
</organism>
<proteinExistence type="predicted"/>
<evidence type="ECO:0000256" key="4">
    <source>
        <dbReference type="ARBA" id="ARBA00023163"/>
    </source>
</evidence>
<comment type="subcellular location">
    <subcellularLocation>
        <location evidence="1">Nucleus</location>
    </subcellularLocation>
</comment>
<dbReference type="PANTHER" id="PTHR47338">
    <property type="entry name" value="ZN(II)2CYS6 TRANSCRIPTION FACTOR (EUROFUNG)-RELATED"/>
    <property type="match status" value="1"/>
</dbReference>
<dbReference type="PROSITE" id="PS00463">
    <property type="entry name" value="ZN2_CY6_FUNGAL_1"/>
    <property type="match status" value="1"/>
</dbReference>
<evidence type="ECO:0000313" key="9">
    <source>
        <dbReference type="Proteomes" id="UP000193218"/>
    </source>
</evidence>
<dbReference type="Pfam" id="PF00172">
    <property type="entry name" value="Zn_clus"/>
    <property type="match status" value="1"/>
</dbReference>
<dbReference type="Gene3D" id="4.10.240.10">
    <property type="entry name" value="Zn(2)-C6 fungal-type DNA-binding domain"/>
    <property type="match status" value="1"/>
</dbReference>
<dbReference type="GeneID" id="33560665"/>
<dbReference type="PANTHER" id="PTHR47338:SF5">
    <property type="entry name" value="ZN(II)2CYS6 TRANSCRIPTION FACTOR (EUROFUNG)"/>
    <property type="match status" value="1"/>
</dbReference>
<protein>
    <recommendedName>
        <fullName evidence="7">Zn(2)-C6 fungal-type domain-containing protein</fullName>
    </recommendedName>
</protein>
<gene>
    <name evidence="8" type="ORF">BD324DRAFT_657055</name>
</gene>
<sequence length="672" mass="74116">MSYADPSTGSAMSSSSTAHKRTLSQASPDDEHAPIKAQKSARACLNCRKQKMKCDLEGDPPCKRCLKSKTPCLFKVRANGIDAGDWFISDHNVTQDEEFKQSVLTRLHIIETKLGITALPSSRSVDPSAGIRTKQEPAVSSSVSSPRPFHGEHGVHDNEKDRPLPDLWTALGILISHCSEADKRHRGWNTPIVEALWLSFAEHMPALHFSTQRIFNDRPTPLLLAAVLFAASIQHPLGEYAELSPFYHASAANAIAQLAVPSKDPGFVYSDAQDLQDALGIIVMGLLSEAWVNTTGIWISMAYQIVLSGAAKCDKAKLKEWRGLYEGLRVVDIEHASLNMAYPVLPLLCPIPSLEHITPEADTPRQAWTHLTTIMHVGLSHFSGRHIRTIMETVLVDSTRVRPPASPSSSDLRSIKGWANELDAWLMKYHKPSKFQQRGPSEANVMLLQYQLHKLFVLFIYNSVTNGARSGDSKASSDEDDLLSAARAALRIQRLGMAVWSNWDLVLITLAAFIVIDHFKMLTQPEDRLLVQGHINALQATSQPRPNLRSTLASRLESRMQLELTTPPVDSGFQSMNFNGLHHSPTVALREPQFMPQTSGMPHGDGLFSLSGLTSDFDTWWSGEMNAGEGRGAPSDHMDPNSHNPFEMGMGTWPPAFQRVIGGLLDPNDPGH</sequence>
<keyword evidence="3" id="KW-0805">Transcription regulation</keyword>
<reference evidence="8 9" key="1">
    <citation type="submission" date="2017-03" db="EMBL/GenBank/DDBJ databases">
        <title>Widespread Adenine N6-methylation of Active Genes in Fungi.</title>
        <authorList>
            <consortium name="DOE Joint Genome Institute"/>
            <person name="Mondo S.J."/>
            <person name="Dannebaum R.O."/>
            <person name="Kuo R.C."/>
            <person name="Louie K.B."/>
            <person name="Bewick A.J."/>
            <person name="Labutti K."/>
            <person name="Haridas S."/>
            <person name="Kuo A."/>
            <person name="Salamov A."/>
            <person name="Ahrendt S.R."/>
            <person name="Lau R."/>
            <person name="Bowen B.P."/>
            <person name="Lipzen A."/>
            <person name="Sullivan W."/>
            <person name="Andreopoulos W.B."/>
            <person name="Clum A."/>
            <person name="Lindquist E."/>
            <person name="Daum C."/>
            <person name="Northen T.R."/>
            <person name="Ramamoorthy G."/>
            <person name="Schmitz R.J."/>
            <person name="Gryganskyi A."/>
            <person name="Culley D."/>
            <person name="Magnuson J."/>
            <person name="James T.Y."/>
            <person name="O'Malley M.A."/>
            <person name="Stajich J.E."/>
            <person name="Spatafora J.W."/>
            <person name="Visel A."/>
            <person name="Grigoriev I.V."/>
        </authorList>
    </citation>
    <scope>NUCLEOTIDE SEQUENCE [LARGE SCALE GENOMIC DNA]</scope>
    <source>
        <strain evidence="8 9">NRRL Y-17943</strain>
    </source>
</reference>
<evidence type="ECO:0000256" key="1">
    <source>
        <dbReference type="ARBA" id="ARBA00004123"/>
    </source>
</evidence>
<keyword evidence="5" id="KW-0539">Nucleus</keyword>
<evidence type="ECO:0000313" key="8">
    <source>
        <dbReference type="EMBL" id="ORX36111.1"/>
    </source>
</evidence>
<dbReference type="InParanoid" id="A0A1Y1UDJ8"/>
<dbReference type="GO" id="GO:0008270">
    <property type="term" value="F:zinc ion binding"/>
    <property type="evidence" value="ECO:0007669"/>
    <property type="project" value="InterPro"/>
</dbReference>
<comment type="caution">
    <text evidence="8">The sequence shown here is derived from an EMBL/GenBank/DDBJ whole genome shotgun (WGS) entry which is preliminary data.</text>
</comment>
<evidence type="ECO:0000256" key="5">
    <source>
        <dbReference type="ARBA" id="ARBA00023242"/>
    </source>
</evidence>
<keyword evidence="4" id="KW-0804">Transcription</keyword>
<dbReference type="InterPro" id="IPR001138">
    <property type="entry name" value="Zn2Cys6_DnaBD"/>
</dbReference>
<dbReference type="PROSITE" id="PS50048">
    <property type="entry name" value="ZN2_CY6_FUNGAL_2"/>
    <property type="match status" value="1"/>
</dbReference>
<evidence type="ECO:0000256" key="6">
    <source>
        <dbReference type="SAM" id="MobiDB-lite"/>
    </source>
</evidence>
<feature type="compositionally biased region" description="Basic and acidic residues" evidence="6">
    <location>
        <begin position="149"/>
        <end position="161"/>
    </location>
</feature>
<feature type="region of interest" description="Disordered" evidence="6">
    <location>
        <begin position="123"/>
        <end position="161"/>
    </location>
</feature>
<dbReference type="AlphaFoldDB" id="A0A1Y1UDJ8"/>
<dbReference type="SMART" id="SM00066">
    <property type="entry name" value="GAL4"/>
    <property type="match status" value="1"/>
</dbReference>
<name>A0A1Y1UDJ8_9TREE</name>
<dbReference type="GO" id="GO:0005634">
    <property type="term" value="C:nucleus"/>
    <property type="evidence" value="ECO:0007669"/>
    <property type="project" value="UniProtKB-SubCell"/>
</dbReference>
<dbReference type="InterPro" id="IPR036864">
    <property type="entry name" value="Zn2-C6_fun-type_DNA-bd_sf"/>
</dbReference>
<feature type="compositionally biased region" description="Low complexity" evidence="6">
    <location>
        <begin position="7"/>
        <end position="17"/>
    </location>
</feature>
<dbReference type="EMBL" id="NBSH01000009">
    <property type="protein sequence ID" value="ORX36111.1"/>
    <property type="molecule type" value="Genomic_DNA"/>
</dbReference>
<evidence type="ECO:0000259" key="7">
    <source>
        <dbReference type="PROSITE" id="PS50048"/>
    </source>
</evidence>
<accession>A0A1Y1UDJ8</accession>
<feature type="region of interest" description="Disordered" evidence="6">
    <location>
        <begin position="1"/>
        <end position="35"/>
    </location>
</feature>
<dbReference type="RefSeq" id="XP_021870240.1">
    <property type="nucleotide sequence ID" value="XM_022018856.1"/>
</dbReference>